<dbReference type="PROSITE" id="PS51465">
    <property type="entry name" value="KAZAL_2"/>
    <property type="match status" value="1"/>
</dbReference>
<dbReference type="PANTHER" id="PTHR47608">
    <property type="entry name" value="SERINE PROTEASE INHIBITOR KAZAL-TYPE 2, SPINK2"/>
    <property type="match status" value="1"/>
</dbReference>
<dbReference type="InterPro" id="IPR002350">
    <property type="entry name" value="Kazal_dom"/>
</dbReference>
<dbReference type="GO" id="GO:0007286">
    <property type="term" value="P:spermatid development"/>
    <property type="evidence" value="ECO:0007669"/>
    <property type="project" value="InterPro"/>
</dbReference>
<dbReference type="Proteomes" id="UP000326062">
    <property type="component" value="Chromosome 21"/>
</dbReference>
<keyword evidence="4" id="KW-0722">Serine protease inhibitor</keyword>
<evidence type="ECO:0000256" key="4">
    <source>
        <dbReference type="ARBA" id="ARBA00022900"/>
    </source>
</evidence>
<evidence type="ECO:0000259" key="10">
    <source>
        <dbReference type="PROSITE" id="PS51465"/>
    </source>
</evidence>
<dbReference type="GO" id="GO:0005576">
    <property type="term" value="C:extracellular region"/>
    <property type="evidence" value="ECO:0007669"/>
    <property type="project" value="UniProtKB-SubCell"/>
</dbReference>
<evidence type="ECO:0000256" key="8">
    <source>
        <dbReference type="ARBA" id="ARBA00041915"/>
    </source>
</evidence>
<evidence type="ECO:0000256" key="2">
    <source>
        <dbReference type="ARBA" id="ARBA00022525"/>
    </source>
</evidence>
<dbReference type="AlphaFoldDB" id="A0A5N3W051"/>
<name>A0A5N3W051_MUNRE</name>
<evidence type="ECO:0000256" key="6">
    <source>
        <dbReference type="ARBA" id="ARBA00037363"/>
    </source>
</evidence>
<keyword evidence="5" id="KW-1015">Disulfide bond</keyword>
<dbReference type="EMBL" id="VCEB01000023">
    <property type="protein sequence ID" value="KAB0354515.1"/>
    <property type="molecule type" value="Genomic_DNA"/>
</dbReference>
<sequence>ALIDFFNKMTNYQLSQSHWKETPNCDQYKLPGCPRDFSPVCGSDMSTYPTECVLCMKIRQEGKVVGLKRTSSHENTKITTNC</sequence>
<accession>A0A5N3W051</accession>
<dbReference type="SMART" id="SM00280">
    <property type="entry name" value="KAZAL"/>
    <property type="match status" value="1"/>
</dbReference>
<dbReference type="GO" id="GO:0004867">
    <property type="term" value="F:serine-type endopeptidase inhibitor activity"/>
    <property type="evidence" value="ECO:0007669"/>
    <property type="project" value="UniProtKB-KW"/>
</dbReference>
<proteinExistence type="predicted"/>
<organism evidence="11 12">
    <name type="scientific">Muntiacus reevesi</name>
    <name type="common">Reeves' muntjac</name>
    <name type="synonym">Cervus reevesi</name>
    <dbReference type="NCBI Taxonomy" id="9886"/>
    <lineage>
        <taxon>Eukaryota</taxon>
        <taxon>Metazoa</taxon>
        <taxon>Chordata</taxon>
        <taxon>Craniata</taxon>
        <taxon>Vertebrata</taxon>
        <taxon>Euteleostomi</taxon>
        <taxon>Mammalia</taxon>
        <taxon>Eutheria</taxon>
        <taxon>Laurasiatheria</taxon>
        <taxon>Artiodactyla</taxon>
        <taxon>Ruminantia</taxon>
        <taxon>Pecora</taxon>
        <taxon>Cervidae</taxon>
        <taxon>Muntiacinae</taxon>
        <taxon>Muntiacus</taxon>
    </lineage>
</organism>
<evidence type="ECO:0000256" key="3">
    <source>
        <dbReference type="ARBA" id="ARBA00022690"/>
    </source>
</evidence>
<evidence type="ECO:0000256" key="7">
    <source>
        <dbReference type="ARBA" id="ARBA00039254"/>
    </source>
</evidence>
<comment type="function">
    <text evidence="6">In the male reproductive tract, binds to sperm heads where it modulates sperm capacitance by inhibiting calcium uptake and nitrogen oxide (NO) production.</text>
</comment>
<reference evidence="11 12" key="1">
    <citation type="submission" date="2019-06" db="EMBL/GenBank/DDBJ databases">
        <title>Discovery of a novel chromosome fission-fusion reversal in muntjac.</title>
        <authorList>
            <person name="Mudd A.B."/>
            <person name="Bredeson J.V."/>
            <person name="Baum R."/>
            <person name="Hockemeyer D."/>
            <person name="Rokhsar D.S."/>
        </authorList>
    </citation>
    <scope>NUCLEOTIDE SEQUENCE [LARGE SCALE GENOMIC DNA]</scope>
    <source>
        <strain evidence="11">UCam_UCB_Mr</strain>
        <tissue evidence="11">Fibroblast cell line</tissue>
    </source>
</reference>
<dbReference type="InterPro" id="IPR042167">
    <property type="entry name" value="SPINK2"/>
</dbReference>
<dbReference type="SUPFAM" id="SSF100895">
    <property type="entry name" value="Kazal-type serine protease inhibitors"/>
    <property type="match status" value="1"/>
</dbReference>
<dbReference type="PROSITE" id="PS00282">
    <property type="entry name" value="KAZAL_1"/>
    <property type="match status" value="1"/>
</dbReference>
<comment type="subcellular location">
    <subcellularLocation>
        <location evidence="1">Secreted</location>
    </subcellularLocation>
</comment>
<evidence type="ECO:0000256" key="1">
    <source>
        <dbReference type="ARBA" id="ARBA00004613"/>
    </source>
</evidence>
<dbReference type="Pfam" id="PF00050">
    <property type="entry name" value="Kazal_1"/>
    <property type="match status" value="1"/>
</dbReference>
<dbReference type="InterPro" id="IPR036058">
    <property type="entry name" value="Kazal_dom_sf"/>
</dbReference>
<dbReference type="FunFam" id="3.30.60.30:FF:000031">
    <property type="entry name" value="Serine protease inhibitor Kazal-type 2"/>
    <property type="match status" value="1"/>
</dbReference>
<feature type="non-terminal residue" evidence="11">
    <location>
        <position position="1"/>
    </location>
</feature>
<comment type="caution">
    <text evidence="11">The sequence shown here is derived from an EMBL/GenBank/DDBJ whole genome shotgun (WGS) entry which is preliminary data.</text>
</comment>
<protein>
    <recommendedName>
        <fullName evidence="7">Serine protease inhibitor Kazal-type 1</fullName>
    </recommendedName>
    <alternativeName>
        <fullName evidence="8">Pancreatic secretory trypsin inhibitor</fullName>
    </alternativeName>
</protein>
<evidence type="ECO:0000313" key="11">
    <source>
        <dbReference type="EMBL" id="KAB0354515.1"/>
    </source>
</evidence>
<keyword evidence="12" id="KW-1185">Reference proteome</keyword>
<keyword evidence="2" id="KW-0964">Secreted</keyword>
<evidence type="ECO:0000256" key="5">
    <source>
        <dbReference type="ARBA" id="ARBA00023157"/>
    </source>
</evidence>
<dbReference type="PANTHER" id="PTHR47608:SF1">
    <property type="entry name" value="SERINE PROTEASE INHIBITOR KAZAL-TYPE 2"/>
    <property type="match status" value="1"/>
</dbReference>
<keyword evidence="3" id="KW-0646">Protease inhibitor</keyword>
<gene>
    <name evidence="11" type="ORF">FD755_023053</name>
</gene>
<evidence type="ECO:0000313" key="12">
    <source>
        <dbReference type="Proteomes" id="UP000326062"/>
    </source>
</evidence>
<feature type="domain" description="Kazal-like" evidence="10">
    <location>
        <begin position="19"/>
        <end position="66"/>
    </location>
</feature>
<evidence type="ECO:0000256" key="9">
    <source>
        <dbReference type="ARBA" id="ARBA00046050"/>
    </source>
</evidence>
<dbReference type="Gene3D" id="3.30.60.30">
    <property type="match status" value="1"/>
</dbReference>
<comment type="function">
    <text evidence="9">Serine protease inhibitor which exhibits anti-trypsin activity. In the pancreas, protects against trypsin-catalyzed premature activation of zymogens.</text>
</comment>